<dbReference type="InterPro" id="IPR050999">
    <property type="entry name" value="ADP-ribosyltransferase_ARG"/>
</dbReference>
<dbReference type="Proteomes" id="UP000663881">
    <property type="component" value="Unassembled WGS sequence"/>
</dbReference>
<keyword evidence="10" id="KW-0521">NADP</keyword>
<dbReference type="Proteomes" id="UP000663860">
    <property type="component" value="Unassembled WGS sequence"/>
</dbReference>
<evidence type="ECO:0000256" key="5">
    <source>
        <dbReference type="ARBA" id="ARBA00022676"/>
    </source>
</evidence>
<keyword evidence="10" id="KW-0520">NAD</keyword>
<feature type="region of interest" description="Disordered" evidence="11">
    <location>
        <begin position="1"/>
        <end position="27"/>
    </location>
</feature>
<evidence type="ECO:0000256" key="10">
    <source>
        <dbReference type="RuleBase" id="RU361228"/>
    </source>
</evidence>
<dbReference type="InterPro" id="IPR000768">
    <property type="entry name" value="ART"/>
</dbReference>
<evidence type="ECO:0000313" key="17">
    <source>
        <dbReference type="EMBL" id="CAF4115456.1"/>
    </source>
</evidence>
<dbReference type="PANTHER" id="PTHR10339:SF25">
    <property type="entry name" value="SECRETED EXOENZYME S"/>
    <property type="match status" value="1"/>
</dbReference>
<dbReference type="GO" id="GO:0016779">
    <property type="term" value="F:nucleotidyltransferase activity"/>
    <property type="evidence" value="ECO:0007669"/>
    <property type="project" value="UniProtKB-KW"/>
</dbReference>
<dbReference type="OrthoDB" id="9990006at2759"/>
<feature type="compositionally biased region" description="Polar residues" evidence="11">
    <location>
        <begin position="1"/>
        <end position="22"/>
    </location>
</feature>
<evidence type="ECO:0000313" key="13">
    <source>
        <dbReference type="EMBL" id="CAF0774545.1"/>
    </source>
</evidence>
<name>A0A818UFF7_9BILA</name>
<dbReference type="Gene3D" id="3.90.176.10">
    <property type="entry name" value="Toxin ADP-ribosyltransferase, Chain A, domain 1"/>
    <property type="match status" value="1"/>
</dbReference>
<evidence type="ECO:0000256" key="1">
    <source>
        <dbReference type="ARBA" id="ARBA00004613"/>
    </source>
</evidence>
<dbReference type="SUPFAM" id="SSF56399">
    <property type="entry name" value="ADP-ribosylation"/>
    <property type="match status" value="1"/>
</dbReference>
<evidence type="ECO:0000313" key="16">
    <source>
        <dbReference type="EMBL" id="CAF4111646.1"/>
    </source>
</evidence>
<dbReference type="PROSITE" id="PS51996">
    <property type="entry name" value="TR_MART"/>
    <property type="match status" value="1"/>
</dbReference>
<reference evidence="15" key="1">
    <citation type="submission" date="2021-02" db="EMBL/GenBank/DDBJ databases">
        <authorList>
            <person name="Nowell W R."/>
        </authorList>
    </citation>
    <scope>NUCLEOTIDE SEQUENCE</scope>
</reference>
<evidence type="ECO:0000256" key="2">
    <source>
        <dbReference type="ARBA" id="ARBA00009558"/>
    </source>
</evidence>
<evidence type="ECO:0000256" key="8">
    <source>
        <dbReference type="ARBA" id="ARBA00023026"/>
    </source>
</evidence>
<protein>
    <recommendedName>
        <fullName evidence="10">NAD(P)(+)--arginine ADP-ribosyltransferase</fullName>
        <ecNumber evidence="10">2.4.2.31</ecNumber>
    </recommendedName>
    <alternativeName>
        <fullName evidence="10">Mono(ADP-ribosyl)transferase</fullName>
    </alternativeName>
</protein>
<evidence type="ECO:0000256" key="11">
    <source>
        <dbReference type="SAM" id="MobiDB-lite"/>
    </source>
</evidence>
<keyword evidence="4" id="KW-0800">Toxin</keyword>
<dbReference type="EMBL" id="CAJOAY010005665">
    <property type="protein sequence ID" value="CAF4115456.1"/>
    <property type="molecule type" value="Genomic_DNA"/>
</dbReference>
<dbReference type="Proteomes" id="UP000663844">
    <property type="component" value="Unassembled WGS sequence"/>
</dbReference>
<comment type="caution">
    <text evidence="15">The sequence shown here is derived from an EMBL/GenBank/DDBJ whole genome shotgun (WGS) entry which is preliminary data.</text>
</comment>
<dbReference type="GO" id="GO:0005576">
    <property type="term" value="C:extracellular region"/>
    <property type="evidence" value="ECO:0007669"/>
    <property type="project" value="UniProtKB-SubCell"/>
</dbReference>
<keyword evidence="7" id="KW-0548">Nucleotidyltransferase</keyword>
<dbReference type="EMBL" id="CAJNOG010000019">
    <property type="protein sequence ID" value="CAF0771367.1"/>
    <property type="molecule type" value="Genomic_DNA"/>
</dbReference>
<dbReference type="GO" id="GO:0106274">
    <property type="term" value="F:NAD+-protein-arginine ADP-ribosyltransferase activity"/>
    <property type="evidence" value="ECO:0007669"/>
    <property type="project" value="UniProtKB-EC"/>
</dbReference>
<evidence type="ECO:0000256" key="3">
    <source>
        <dbReference type="ARBA" id="ARBA00022525"/>
    </source>
</evidence>
<dbReference type="Proteomes" id="UP000663845">
    <property type="component" value="Unassembled WGS sequence"/>
</dbReference>
<dbReference type="EMBL" id="CAJNON010000012">
    <property type="protein sequence ID" value="CAF0774545.1"/>
    <property type="molecule type" value="Genomic_DNA"/>
</dbReference>
<organism evidence="15 18">
    <name type="scientific">Adineta steineri</name>
    <dbReference type="NCBI Taxonomy" id="433720"/>
    <lineage>
        <taxon>Eukaryota</taxon>
        <taxon>Metazoa</taxon>
        <taxon>Spiralia</taxon>
        <taxon>Gnathifera</taxon>
        <taxon>Rotifera</taxon>
        <taxon>Eurotatoria</taxon>
        <taxon>Bdelloidea</taxon>
        <taxon>Adinetida</taxon>
        <taxon>Adinetidae</taxon>
        <taxon>Adineta</taxon>
    </lineage>
</organism>
<dbReference type="AlphaFoldDB" id="A0A818UFF7"/>
<evidence type="ECO:0000313" key="12">
    <source>
        <dbReference type="EMBL" id="CAF0771367.1"/>
    </source>
</evidence>
<dbReference type="Proteomes" id="UP000663891">
    <property type="component" value="Unassembled WGS sequence"/>
</dbReference>
<dbReference type="EMBL" id="CAJOAZ010005751">
    <property type="protein sequence ID" value="CAF4111646.1"/>
    <property type="molecule type" value="Genomic_DNA"/>
</dbReference>
<dbReference type="GO" id="GO:0003950">
    <property type="term" value="F:NAD+ poly-ADP-ribosyltransferase activity"/>
    <property type="evidence" value="ECO:0007669"/>
    <property type="project" value="TreeGrafter"/>
</dbReference>
<comment type="catalytic activity">
    <reaction evidence="9 10">
        <text>L-arginyl-[protein] + NAD(+) = N(omega)-(ADP-D-ribosyl)-L-arginyl-[protein] + nicotinamide + H(+)</text>
        <dbReference type="Rhea" id="RHEA:19149"/>
        <dbReference type="Rhea" id="RHEA-COMP:10532"/>
        <dbReference type="Rhea" id="RHEA-COMP:15087"/>
        <dbReference type="ChEBI" id="CHEBI:15378"/>
        <dbReference type="ChEBI" id="CHEBI:17154"/>
        <dbReference type="ChEBI" id="CHEBI:29965"/>
        <dbReference type="ChEBI" id="CHEBI:57540"/>
        <dbReference type="ChEBI" id="CHEBI:142554"/>
        <dbReference type="EC" id="2.4.2.31"/>
    </reaction>
</comment>
<sequence length="362" mass="41554">MFGNRSLSSHKPNESVIRSNSTSKHEIIVRDDANEHYHTENECHEGNQCSAFQRLIHNGYRSDDIEHCSKHFHAGRRGGTTTTENFGSKKFVTAYQNWGVDLPKGTGLWNGVVKDGDLLQELRQNDLINEMDVKSGPYKSLNDVAEEKLNHPRHQEMRSPLSHDQMLAILLYTDSNVYKDLRYHEMCYSNQDFANIGTSSLMQKKWPILGCLLNSAIWVLDQHDKRPRPAVVYHGLHDIEVDPLTFNNHNRSKKFSTKDNPVFRYGTFISTSWDRKVATKFMHGKGSLLEINLKEDDKDKALVGADVSWISKFPKECEFLIARGASFVIESSSFDQQGHYQVVKVKQGPVSHNRAKFRRLYN</sequence>
<keyword evidence="8" id="KW-0843">Virulence</keyword>
<evidence type="ECO:0000313" key="14">
    <source>
        <dbReference type="EMBL" id="CAF1066443.1"/>
    </source>
</evidence>
<dbReference type="EC" id="2.4.2.31" evidence="10"/>
<accession>A0A818UFF7</accession>
<evidence type="ECO:0000256" key="4">
    <source>
        <dbReference type="ARBA" id="ARBA00022656"/>
    </source>
</evidence>
<evidence type="ECO:0000313" key="15">
    <source>
        <dbReference type="EMBL" id="CAF3697286.1"/>
    </source>
</evidence>
<gene>
    <name evidence="14" type="ORF">IZO911_LOCUS21168</name>
    <name evidence="12" type="ORF">JYZ213_LOCUS3641</name>
    <name evidence="15" type="ORF">KXQ929_LOCUS10786</name>
    <name evidence="17" type="ORF">OKA104_LOCUS36446</name>
    <name evidence="16" type="ORF">OXD698_LOCUS35975</name>
    <name evidence="13" type="ORF">VCS650_LOCUS2571</name>
</gene>
<keyword evidence="3" id="KW-0964">Secreted</keyword>
<evidence type="ECO:0000256" key="6">
    <source>
        <dbReference type="ARBA" id="ARBA00022679"/>
    </source>
</evidence>
<evidence type="ECO:0000313" key="18">
    <source>
        <dbReference type="Proteomes" id="UP000663868"/>
    </source>
</evidence>
<dbReference type="Proteomes" id="UP000663868">
    <property type="component" value="Unassembled WGS sequence"/>
</dbReference>
<dbReference type="Pfam" id="PF01129">
    <property type="entry name" value="ART"/>
    <property type="match status" value="1"/>
</dbReference>
<proteinExistence type="inferred from homology"/>
<keyword evidence="6 10" id="KW-0808">Transferase</keyword>
<evidence type="ECO:0000256" key="9">
    <source>
        <dbReference type="ARBA" id="ARBA00047597"/>
    </source>
</evidence>
<dbReference type="EMBL" id="CAJNOE010000226">
    <property type="protein sequence ID" value="CAF1066443.1"/>
    <property type="molecule type" value="Genomic_DNA"/>
</dbReference>
<dbReference type="GO" id="GO:0090729">
    <property type="term" value="F:toxin activity"/>
    <property type="evidence" value="ECO:0007669"/>
    <property type="project" value="UniProtKB-KW"/>
</dbReference>
<comment type="subcellular location">
    <subcellularLocation>
        <location evidence="1">Secreted</location>
    </subcellularLocation>
</comment>
<dbReference type="EMBL" id="CAJOBB010000518">
    <property type="protein sequence ID" value="CAF3697286.1"/>
    <property type="molecule type" value="Genomic_DNA"/>
</dbReference>
<comment type="similarity">
    <text evidence="2 10">Belongs to the Arg-specific ADP-ribosyltransferase family.</text>
</comment>
<keyword evidence="5 10" id="KW-0328">Glycosyltransferase</keyword>
<dbReference type="PANTHER" id="PTHR10339">
    <property type="entry name" value="ADP-RIBOSYLTRANSFERASE"/>
    <property type="match status" value="1"/>
</dbReference>
<evidence type="ECO:0000256" key="7">
    <source>
        <dbReference type="ARBA" id="ARBA00022695"/>
    </source>
</evidence>